<gene>
    <name evidence="2" type="ORF">BX611_1309</name>
</gene>
<keyword evidence="1" id="KW-0732">Signal</keyword>
<comment type="caution">
    <text evidence="2">The sequence shown here is derived from an EMBL/GenBank/DDBJ whole genome shotgun (WGS) entry which is preliminary data.</text>
</comment>
<name>A0A3D9RPB9_9FLAO</name>
<accession>A0A3D9RPB9</accession>
<feature type="signal peptide" evidence="1">
    <location>
        <begin position="1"/>
        <end position="20"/>
    </location>
</feature>
<evidence type="ECO:0000256" key="1">
    <source>
        <dbReference type="SAM" id="SignalP"/>
    </source>
</evidence>
<evidence type="ECO:0000313" key="3">
    <source>
        <dbReference type="Proteomes" id="UP000256429"/>
    </source>
</evidence>
<dbReference type="Proteomes" id="UP000256429">
    <property type="component" value="Unassembled WGS sequence"/>
</dbReference>
<protein>
    <submittedName>
        <fullName evidence="2">Uncharacterized protein</fullName>
    </submittedName>
</protein>
<proteinExistence type="predicted"/>
<keyword evidence="3" id="KW-1185">Reference proteome</keyword>
<evidence type="ECO:0000313" key="2">
    <source>
        <dbReference type="EMBL" id="REE81773.1"/>
    </source>
</evidence>
<organism evidence="2 3">
    <name type="scientific">Lutibacter oceani</name>
    <dbReference type="NCBI Taxonomy" id="1853311"/>
    <lineage>
        <taxon>Bacteria</taxon>
        <taxon>Pseudomonadati</taxon>
        <taxon>Bacteroidota</taxon>
        <taxon>Flavobacteriia</taxon>
        <taxon>Flavobacteriales</taxon>
        <taxon>Flavobacteriaceae</taxon>
        <taxon>Lutibacter</taxon>
    </lineage>
</organism>
<sequence>MKKITLLLLLSIVFNYNINAQDYNLNEITSTISKIYSGDCISEITVDFSIPTLLK</sequence>
<dbReference type="EMBL" id="QTTQ01000010">
    <property type="protein sequence ID" value="REE81773.1"/>
    <property type="molecule type" value="Genomic_DNA"/>
</dbReference>
<dbReference type="AlphaFoldDB" id="A0A3D9RPB9"/>
<feature type="chain" id="PRO_5017803890" evidence="1">
    <location>
        <begin position="21"/>
        <end position="55"/>
    </location>
</feature>
<reference evidence="2 3" key="1">
    <citation type="submission" date="2018-08" db="EMBL/GenBank/DDBJ databases">
        <title>Genomic Encyclopedia of Type Strains, Phase III (KMG-III): the genomes of soil and plant-associated and newly described type strains.</title>
        <authorList>
            <person name="Whitman W."/>
        </authorList>
    </citation>
    <scope>NUCLEOTIDE SEQUENCE [LARGE SCALE GENOMIC DNA]</scope>
    <source>
        <strain evidence="2 3">325-5</strain>
    </source>
</reference>